<gene>
    <name evidence="11" type="primary">atpG</name>
    <name evidence="12" type="ORF">ADU70_0976</name>
    <name evidence="13" type="ORF">ADU72_1740</name>
</gene>
<dbReference type="Gene3D" id="1.10.287.80">
    <property type="entry name" value="ATP synthase, gamma subunit, helix hairpin domain"/>
    <property type="match status" value="2"/>
</dbReference>
<organism evidence="12 15">
    <name type="scientific">Pediococcus damnosus</name>
    <dbReference type="NCBI Taxonomy" id="51663"/>
    <lineage>
        <taxon>Bacteria</taxon>
        <taxon>Bacillati</taxon>
        <taxon>Bacillota</taxon>
        <taxon>Bacilli</taxon>
        <taxon>Lactobacillales</taxon>
        <taxon>Lactobacillaceae</taxon>
        <taxon>Pediococcus</taxon>
    </lineage>
</organism>
<sequence>MAVSEQDVLRRIDSTKKTRQITTAMQMVSTAKLSQIQKHTSGYQVYAEKVESIVAHLAKSHLIKANSSTGEPKNSDSEDNISADDLLIQRPVKKVGFLVITSDRGLVGSYNSSVLKQTEDFIKSTGHSTEDSVILAVGGTGADFYKGRDMNVAYEYRGVSDVPTFNEVREIVKTVTSMYSNQVFDELYVCYNHFVNRMTNRFHSIKMLPISDALVKSQDKKAEEGKKEIMPEYETEPSEAVLLQDILPQYAESLVYGAILDGKTAEHASSSTAMQTASDNAKDLISSLQLQYNRARQSAITTEITEITGGQAALE</sequence>
<keyword evidence="7 11" id="KW-0406">Ion transport</keyword>
<evidence type="ECO:0000313" key="14">
    <source>
        <dbReference type="Proteomes" id="UP000076244"/>
    </source>
</evidence>
<evidence type="ECO:0000256" key="9">
    <source>
        <dbReference type="ARBA" id="ARBA00023196"/>
    </source>
</evidence>
<dbReference type="Gene3D" id="3.40.1380.10">
    <property type="match status" value="1"/>
</dbReference>
<comment type="subcellular location">
    <subcellularLocation>
        <location evidence="11">Cell membrane</location>
        <topology evidence="11">Peripheral membrane protein</topology>
    </subcellularLocation>
    <subcellularLocation>
        <location evidence="2">Membrane</location>
        <topology evidence="2">Peripheral membrane protein</topology>
    </subcellularLocation>
</comment>
<evidence type="ECO:0000313" key="12">
    <source>
        <dbReference type="EMBL" id="AMV62470.1"/>
    </source>
</evidence>
<dbReference type="Pfam" id="PF00231">
    <property type="entry name" value="ATP-synt"/>
    <property type="match status" value="1"/>
</dbReference>
<comment type="similarity">
    <text evidence="3 11">Belongs to the ATPase gamma chain family.</text>
</comment>
<dbReference type="HAMAP" id="MF_00815">
    <property type="entry name" value="ATP_synth_gamma_bact"/>
    <property type="match status" value="1"/>
</dbReference>
<evidence type="ECO:0000313" key="15">
    <source>
        <dbReference type="Proteomes" id="UP000076405"/>
    </source>
</evidence>
<evidence type="ECO:0000256" key="8">
    <source>
        <dbReference type="ARBA" id="ARBA00023136"/>
    </source>
</evidence>
<dbReference type="PANTHER" id="PTHR11693:SF22">
    <property type="entry name" value="ATP SYNTHASE SUBUNIT GAMMA, MITOCHONDRIAL"/>
    <property type="match status" value="1"/>
</dbReference>
<dbReference type="Proteomes" id="UP000076244">
    <property type="component" value="Chromosome"/>
</dbReference>
<evidence type="ECO:0000256" key="11">
    <source>
        <dbReference type="HAMAP-Rule" id="MF_00815"/>
    </source>
</evidence>
<evidence type="ECO:0000256" key="1">
    <source>
        <dbReference type="ARBA" id="ARBA00003456"/>
    </source>
</evidence>
<evidence type="ECO:0000256" key="4">
    <source>
        <dbReference type="ARBA" id="ARBA00022448"/>
    </source>
</evidence>
<evidence type="ECO:0000313" key="13">
    <source>
        <dbReference type="EMBL" id="AMV67665.1"/>
    </source>
</evidence>
<proteinExistence type="inferred from homology"/>
<comment type="function">
    <text evidence="1 11">Produces ATP from ADP in the presence of a proton gradient across the membrane. The gamma chain is believed to be important in regulating ATPase activity and the flow of protons through the CF(0) complex.</text>
</comment>
<keyword evidence="4 11" id="KW-0813">Transport</keyword>
<evidence type="ECO:0000256" key="7">
    <source>
        <dbReference type="ARBA" id="ARBA00023065"/>
    </source>
</evidence>
<dbReference type="OrthoDB" id="9812769at2"/>
<dbReference type="GO" id="GO:0046933">
    <property type="term" value="F:proton-transporting ATP synthase activity, rotational mechanism"/>
    <property type="evidence" value="ECO:0007669"/>
    <property type="project" value="UniProtKB-UniRule"/>
</dbReference>
<evidence type="ECO:0000256" key="3">
    <source>
        <dbReference type="ARBA" id="ARBA00007681"/>
    </source>
</evidence>
<dbReference type="Proteomes" id="UP000076405">
    <property type="component" value="Chromosome"/>
</dbReference>
<dbReference type="GeneID" id="57276036"/>
<keyword evidence="8 11" id="KW-0472">Membrane</keyword>
<dbReference type="AlphaFoldDB" id="A0A0R2HNY0"/>
<dbReference type="PANTHER" id="PTHR11693">
    <property type="entry name" value="ATP SYNTHASE GAMMA CHAIN"/>
    <property type="match status" value="1"/>
</dbReference>
<dbReference type="CDD" id="cd12151">
    <property type="entry name" value="F1-ATPase_gamma"/>
    <property type="match status" value="1"/>
</dbReference>
<keyword evidence="6 11" id="KW-0375">Hydrogen ion transport</keyword>
<keyword evidence="14" id="KW-1185">Reference proteome</keyword>
<dbReference type="GO" id="GO:0005886">
    <property type="term" value="C:plasma membrane"/>
    <property type="evidence" value="ECO:0007669"/>
    <property type="project" value="UniProtKB-SubCell"/>
</dbReference>
<dbReference type="RefSeq" id="WP_046872493.1">
    <property type="nucleotide sequence ID" value="NZ_BAAAXI010000168.1"/>
</dbReference>
<dbReference type="GO" id="GO:0045259">
    <property type="term" value="C:proton-transporting ATP synthase complex"/>
    <property type="evidence" value="ECO:0007669"/>
    <property type="project" value="UniProtKB-KW"/>
</dbReference>
<comment type="subunit">
    <text evidence="11">F-type ATPases have 2 components, CF(1) - the catalytic core - and CF(0) - the membrane proton channel. CF(1) has five subunits: alpha(3), beta(3), gamma(1), delta(1), epsilon(1). CF(0) has three main subunits: a, b and c.</text>
</comment>
<keyword evidence="10 11" id="KW-0066">ATP synthesis</keyword>
<dbReference type="EMBL" id="CP012288">
    <property type="protein sequence ID" value="AMV67665.1"/>
    <property type="molecule type" value="Genomic_DNA"/>
</dbReference>
<dbReference type="NCBIfam" id="TIGR01146">
    <property type="entry name" value="ATPsyn_F1gamma"/>
    <property type="match status" value="1"/>
</dbReference>
<protein>
    <recommendedName>
        <fullName evidence="11">ATP synthase gamma chain</fullName>
    </recommendedName>
    <alternativeName>
        <fullName evidence="11">ATP synthase F1 sector gamma subunit</fullName>
    </alternativeName>
    <alternativeName>
        <fullName evidence="11">F-ATPase gamma subunit</fullName>
    </alternativeName>
</protein>
<evidence type="ECO:0000256" key="5">
    <source>
        <dbReference type="ARBA" id="ARBA00022475"/>
    </source>
</evidence>
<name>A0A0R2HNY0_9LACO</name>
<dbReference type="InterPro" id="IPR035968">
    <property type="entry name" value="ATP_synth_F1_ATPase_gsu"/>
</dbReference>
<evidence type="ECO:0000256" key="6">
    <source>
        <dbReference type="ARBA" id="ARBA00022781"/>
    </source>
</evidence>
<dbReference type="PRINTS" id="PR00126">
    <property type="entry name" value="ATPASEGAMMA"/>
</dbReference>
<evidence type="ECO:0000256" key="2">
    <source>
        <dbReference type="ARBA" id="ARBA00004170"/>
    </source>
</evidence>
<dbReference type="EMBL" id="CP012275">
    <property type="protein sequence ID" value="AMV62470.1"/>
    <property type="molecule type" value="Genomic_DNA"/>
</dbReference>
<evidence type="ECO:0000256" key="10">
    <source>
        <dbReference type="ARBA" id="ARBA00023310"/>
    </source>
</evidence>
<keyword evidence="12" id="KW-0378">Hydrolase</keyword>
<dbReference type="SUPFAM" id="SSF52943">
    <property type="entry name" value="ATP synthase (F1-ATPase), gamma subunit"/>
    <property type="match status" value="1"/>
</dbReference>
<keyword evidence="9 11" id="KW-0139">CF(1)</keyword>
<dbReference type="GO" id="GO:0042777">
    <property type="term" value="P:proton motive force-driven plasma membrane ATP synthesis"/>
    <property type="evidence" value="ECO:0007669"/>
    <property type="project" value="UniProtKB-UniRule"/>
</dbReference>
<dbReference type="InterPro" id="IPR000131">
    <property type="entry name" value="ATP_synth_F1_gsu"/>
</dbReference>
<reference evidence="14 15" key="1">
    <citation type="journal article" date="2016" name="PLoS ONE">
        <title>The Identification of Novel Diagnostic Marker Genes for the Detection of Beer Spoiling Pediococcus damnosus Strains Using the BlAst Diagnostic Gene findEr.</title>
        <authorList>
            <person name="Behr J."/>
            <person name="Geissler A.J."/>
            <person name="Schmid J."/>
            <person name="Zehe A."/>
            <person name="Vogel R.F."/>
        </authorList>
    </citation>
    <scope>NUCLEOTIDE SEQUENCE [LARGE SCALE GENOMIC DNA]</scope>
    <source>
        <strain evidence="12 15">TMW 2.1533</strain>
        <strain evidence="13 14">TMW 2.1535</strain>
    </source>
</reference>
<accession>A0A0R2HNY0</accession>
<dbReference type="KEGG" id="pdm:ADU72_1740"/>
<dbReference type="NCBIfam" id="NF004147">
    <property type="entry name" value="PRK05621.2-1"/>
    <property type="match status" value="1"/>
</dbReference>
<dbReference type="GO" id="GO:0005524">
    <property type="term" value="F:ATP binding"/>
    <property type="evidence" value="ECO:0007669"/>
    <property type="project" value="UniProtKB-UniRule"/>
</dbReference>
<dbReference type="GO" id="GO:0016787">
    <property type="term" value="F:hydrolase activity"/>
    <property type="evidence" value="ECO:0007669"/>
    <property type="project" value="UniProtKB-KW"/>
</dbReference>
<keyword evidence="5 11" id="KW-1003">Cell membrane</keyword>